<dbReference type="PROSITE" id="PS00107">
    <property type="entry name" value="PROTEIN_KINASE_ATP"/>
    <property type="match status" value="1"/>
</dbReference>
<dbReference type="STRING" id="7574.A0A1S3H3V5"/>
<keyword evidence="2" id="KW-0808">Transferase</keyword>
<dbReference type="InterPro" id="IPR008271">
    <property type="entry name" value="Ser/Thr_kinase_AS"/>
</dbReference>
<dbReference type="GO" id="GO:0004674">
    <property type="term" value="F:protein serine/threonine kinase activity"/>
    <property type="evidence" value="ECO:0007669"/>
    <property type="project" value="UniProtKB-KW"/>
</dbReference>
<dbReference type="CDD" id="cd05123">
    <property type="entry name" value="STKc_AGC"/>
    <property type="match status" value="1"/>
</dbReference>
<dbReference type="GeneID" id="106151228"/>
<evidence type="ECO:0000256" key="3">
    <source>
        <dbReference type="ARBA" id="ARBA00022741"/>
    </source>
</evidence>
<dbReference type="InterPro" id="IPR017441">
    <property type="entry name" value="Protein_kinase_ATP_BS"/>
</dbReference>
<dbReference type="SUPFAM" id="SSF56112">
    <property type="entry name" value="Protein kinase-like (PK-like)"/>
    <property type="match status" value="1"/>
</dbReference>
<dbReference type="OrthoDB" id="3205605at2759"/>
<name>A0A1S3H3V5_LINAN</name>
<dbReference type="Gene3D" id="3.30.200.20">
    <property type="entry name" value="Phosphorylase Kinase, domain 1"/>
    <property type="match status" value="1"/>
</dbReference>
<dbReference type="RefSeq" id="XP_013379819.1">
    <property type="nucleotide sequence ID" value="XM_013524365.1"/>
</dbReference>
<keyword evidence="5 6" id="KW-0067">ATP-binding</keyword>
<evidence type="ECO:0000313" key="9">
    <source>
        <dbReference type="Proteomes" id="UP000085678"/>
    </source>
</evidence>
<feature type="binding site" evidence="6">
    <location>
        <position position="119"/>
    </location>
    <ligand>
        <name>ATP</name>
        <dbReference type="ChEBI" id="CHEBI:30616"/>
    </ligand>
</feature>
<keyword evidence="4 10" id="KW-0418">Kinase</keyword>
<dbReference type="AlphaFoldDB" id="A0A1S3H3V5"/>
<evidence type="ECO:0000313" key="10">
    <source>
        <dbReference type="RefSeq" id="XP_013379819.1"/>
    </source>
</evidence>
<dbReference type="InParanoid" id="A0A1S3H3V5"/>
<organism evidence="9 10">
    <name type="scientific">Lingula anatina</name>
    <name type="common">Brachiopod</name>
    <name type="synonym">Lingula unguis</name>
    <dbReference type="NCBI Taxonomy" id="7574"/>
    <lineage>
        <taxon>Eukaryota</taxon>
        <taxon>Metazoa</taxon>
        <taxon>Spiralia</taxon>
        <taxon>Lophotrochozoa</taxon>
        <taxon>Brachiopoda</taxon>
        <taxon>Linguliformea</taxon>
        <taxon>Lingulata</taxon>
        <taxon>Lingulida</taxon>
        <taxon>Linguloidea</taxon>
        <taxon>Lingulidae</taxon>
        <taxon>Lingula</taxon>
    </lineage>
</organism>
<dbReference type="GO" id="GO:0005524">
    <property type="term" value="F:ATP binding"/>
    <property type="evidence" value="ECO:0007669"/>
    <property type="project" value="UniProtKB-UniRule"/>
</dbReference>
<dbReference type="Pfam" id="PF00069">
    <property type="entry name" value="Pkinase"/>
    <property type="match status" value="1"/>
</dbReference>
<evidence type="ECO:0000256" key="6">
    <source>
        <dbReference type="PROSITE-ProRule" id="PRU10141"/>
    </source>
</evidence>
<gene>
    <name evidence="10" type="primary">LOC106151228</name>
</gene>
<dbReference type="PROSITE" id="PS50011">
    <property type="entry name" value="PROTEIN_KINASE_DOM"/>
    <property type="match status" value="1"/>
</dbReference>
<comment type="similarity">
    <text evidence="7">Belongs to the protein kinase superfamily.</text>
</comment>
<reference evidence="10" key="1">
    <citation type="submission" date="2025-08" db="UniProtKB">
        <authorList>
            <consortium name="RefSeq"/>
        </authorList>
    </citation>
    <scope>IDENTIFICATION</scope>
    <source>
        <tissue evidence="10">Gonads</tissue>
    </source>
</reference>
<proteinExistence type="inferred from homology"/>
<dbReference type="FunFam" id="3.30.200.20:FF:000042">
    <property type="entry name" value="Aurora kinase A"/>
    <property type="match status" value="1"/>
</dbReference>
<dbReference type="KEGG" id="lak:106151228"/>
<dbReference type="PANTHER" id="PTHR24355">
    <property type="entry name" value="G PROTEIN-COUPLED RECEPTOR KINASE/RIBOSOMAL PROTEIN S6 KINASE"/>
    <property type="match status" value="1"/>
</dbReference>
<evidence type="ECO:0000256" key="7">
    <source>
        <dbReference type="RuleBase" id="RU000304"/>
    </source>
</evidence>
<evidence type="ECO:0000256" key="1">
    <source>
        <dbReference type="ARBA" id="ARBA00022527"/>
    </source>
</evidence>
<dbReference type="InterPro" id="IPR045270">
    <property type="entry name" value="STKc_AGC"/>
</dbReference>
<dbReference type="SMART" id="SM00220">
    <property type="entry name" value="S_TKc"/>
    <property type="match status" value="1"/>
</dbReference>
<keyword evidence="1 7" id="KW-0723">Serine/threonine-protein kinase</keyword>
<keyword evidence="3 6" id="KW-0547">Nucleotide-binding</keyword>
<sequence>MMGNRQDKLNGDADDLHFTPFPRDALNRSFDSFNRLFPSRSSIRKRTRIQLSDELADHNEPMKDTWPVPLVEALFLPEFPVKGDVDENDFQILDVLGRGAFGNVLRVRLFEDKKIYAMKVLNKGKIMVDGDVQQTKDEVTIQNRLGHHPFLVKVHYFWQNKKNVYIVMDFASHGDLFSLWKHMGNHFSEDLIKIYVAEIALAIDFLNNAGVIYRDLKMENILLDELGHAKVTDFGLAKWLQRGQRTRTICGTLQYMAPEVLRMRPYTHAADWWTLGIMMYAMLDGNFPVSGAEDHKEMSALLMKWGHTFPDNFSIDAKNVLRGLLSMDQDVRTQNCDTLQKEPFFKGMEFEQVYDKQFVPSNHIPDWKEYENIVNPPLPPIEEVEFPNFEWNSEIQEAEPTFL</sequence>
<dbReference type="InterPro" id="IPR011009">
    <property type="entry name" value="Kinase-like_dom_sf"/>
</dbReference>
<keyword evidence="9" id="KW-1185">Reference proteome</keyword>
<dbReference type="Proteomes" id="UP000085678">
    <property type="component" value="Unplaced"/>
</dbReference>
<feature type="domain" description="Protein kinase" evidence="8">
    <location>
        <begin position="90"/>
        <end position="345"/>
    </location>
</feature>
<dbReference type="Gene3D" id="1.10.510.10">
    <property type="entry name" value="Transferase(Phosphotransferase) domain 1"/>
    <property type="match status" value="1"/>
</dbReference>
<dbReference type="FunCoup" id="A0A1S3H3V5">
    <property type="interactions" value="142"/>
</dbReference>
<dbReference type="PROSITE" id="PS00108">
    <property type="entry name" value="PROTEIN_KINASE_ST"/>
    <property type="match status" value="1"/>
</dbReference>
<evidence type="ECO:0000256" key="5">
    <source>
        <dbReference type="ARBA" id="ARBA00022840"/>
    </source>
</evidence>
<accession>A0A1S3H3V5</accession>
<dbReference type="PANTHER" id="PTHR24355:SF1">
    <property type="entry name" value="RIBOSOMAL PROTEIN S6 KINASE-RELATED PROTEIN"/>
    <property type="match status" value="1"/>
</dbReference>
<evidence type="ECO:0000256" key="2">
    <source>
        <dbReference type="ARBA" id="ARBA00022679"/>
    </source>
</evidence>
<evidence type="ECO:0000256" key="4">
    <source>
        <dbReference type="ARBA" id="ARBA00022777"/>
    </source>
</evidence>
<evidence type="ECO:0000259" key="8">
    <source>
        <dbReference type="PROSITE" id="PS50011"/>
    </source>
</evidence>
<protein>
    <submittedName>
        <fullName evidence="10">Serine/threonine-protein kinase S6KL</fullName>
    </submittedName>
</protein>
<dbReference type="InterPro" id="IPR000719">
    <property type="entry name" value="Prot_kinase_dom"/>
</dbReference>